<evidence type="ECO:0000259" key="11">
    <source>
        <dbReference type="PROSITE" id="PS52004"/>
    </source>
</evidence>
<dbReference type="Pfam" id="PF08659">
    <property type="entry name" value="KR"/>
    <property type="match status" value="1"/>
</dbReference>
<dbReference type="SUPFAM" id="SSF50129">
    <property type="entry name" value="GroES-like"/>
    <property type="match status" value="1"/>
</dbReference>
<dbReference type="InterPro" id="IPR014031">
    <property type="entry name" value="Ketoacyl_synth_C"/>
</dbReference>
<dbReference type="EMBL" id="BMTF01000009">
    <property type="protein sequence ID" value="GGV85891.1"/>
    <property type="molecule type" value="Genomic_DNA"/>
</dbReference>
<evidence type="ECO:0000256" key="9">
    <source>
        <dbReference type="SAM" id="MobiDB-lite"/>
    </source>
</evidence>
<dbReference type="SMART" id="SM00822">
    <property type="entry name" value="PKS_KR"/>
    <property type="match status" value="1"/>
</dbReference>
<dbReference type="Pfam" id="PF00550">
    <property type="entry name" value="PP-binding"/>
    <property type="match status" value="1"/>
</dbReference>
<dbReference type="Gene3D" id="3.30.70.3290">
    <property type="match status" value="1"/>
</dbReference>
<evidence type="ECO:0000256" key="2">
    <source>
        <dbReference type="ARBA" id="ARBA00022450"/>
    </source>
</evidence>
<evidence type="ECO:0000256" key="6">
    <source>
        <dbReference type="ARBA" id="ARBA00023268"/>
    </source>
</evidence>
<dbReference type="Pfam" id="PF16197">
    <property type="entry name" value="KAsynt_C_assoc"/>
    <property type="match status" value="1"/>
</dbReference>
<dbReference type="InterPro" id="IPR014043">
    <property type="entry name" value="Acyl_transferase_dom"/>
</dbReference>
<protein>
    <submittedName>
        <fullName evidence="13">Polyketide synthase</fullName>
    </submittedName>
</protein>
<dbReference type="PROSITE" id="PS51257">
    <property type="entry name" value="PROKAR_LIPOPROTEIN"/>
    <property type="match status" value="1"/>
</dbReference>
<dbReference type="Pfam" id="PF00698">
    <property type="entry name" value="Acyl_transf_1"/>
    <property type="match status" value="1"/>
</dbReference>
<evidence type="ECO:0000256" key="1">
    <source>
        <dbReference type="ARBA" id="ARBA00004792"/>
    </source>
</evidence>
<dbReference type="Gene3D" id="3.10.129.110">
    <property type="entry name" value="Polyketide synthase dehydratase"/>
    <property type="match status" value="1"/>
</dbReference>
<dbReference type="PROSITE" id="PS50075">
    <property type="entry name" value="CARRIER"/>
    <property type="match status" value="1"/>
</dbReference>
<feature type="active site" description="Proton acceptor; for dehydratase activity" evidence="8">
    <location>
        <position position="933"/>
    </location>
</feature>
<dbReference type="RefSeq" id="WP_229866983.1">
    <property type="nucleotide sequence ID" value="NZ_BMTF01000009.1"/>
</dbReference>
<dbReference type="PANTHER" id="PTHR43775:SF37">
    <property type="entry name" value="SI:DKEY-61P9.11"/>
    <property type="match status" value="1"/>
</dbReference>
<dbReference type="InterPro" id="IPR016035">
    <property type="entry name" value="Acyl_Trfase/lysoPLipase"/>
</dbReference>
<dbReference type="InterPro" id="IPR020843">
    <property type="entry name" value="ER"/>
</dbReference>
<dbReference type="InterPro" id="IPR032821">
    <property type="entry name" value="PKS_assoc"/>
</dbReference>
<dbReference type="PROSITE" id="PS00606">
    <property type="entry name" value="KS3_1"/>
    <property type="match status" value="1"/>
</dbReference>
<dbReference type="InterPro" id="IPR020807">
    <property type="entry name" value="PKS_DH"/>
</dbReference>
<feature type="active site" description="Proton donor; for dehydratase activity" evidence="8">
    <location>
        <position position="1102"/>
    </location>
</feature>
<dbReference type="InterPro" id="IPR036736">
    <property type="entry name" value="ACP-like_sf"/>
</dbReference>
<dbReference type="Gene3D" id="3.90.180.10">
    <property type="entry name" value="Medium-chain alcohol dehydrogenases, catalytic domain"/>
    <property type="match status" value="1"/>
</dbReference>
<organism evidence="13 14">
    <name type="scientific">Streptomyces gelaticus</name>
    <dbReference type="NCBI Taxonomy" id="285446"/>
    <lineage>
        <taxon>Bacteria</taxon>
        <taxon>Bacillati</taxon>
        <taxon>Actinomycetota</taxon>
        <taxon>Actinomycetes</taxon>
        <taxon>Kitasatosporales</taxon>
        <taxon>Streptomycetaceae</taxon>
        <taxon>Streptomyces</taxon>
    </lineage>
</organism>
<reference evidence="14" key="1">
    <citation type="journal article" date="2019" name="Int. J. Syst. Evol. Microbiol.">
        <title>The Global Catalogue of Microorganisms (GCM) 10K type strain sequencing project: providing services to taxonomists for standard genome sequencing and annotation.</title>
        <authorList>
            <consortium name="The Broad Institute Genomics Platform"/>
            <consortium name="The Broad Institute Genome Sequencing Center for Infectious Disease"/>
            <person name="Wu L."/>
            <person name="Ma J."/>
        </authorList>
    </citation>
    <scope>NUCLEOTIDE SEQUENCE [LARGE SCALE GENOMIC DNA]</scope>
    <source>
        <strain evidence="14">JCM 4376</strain>
    </source>
</reference>
<feature type="domain" description="Carrier" evidence="10">
    <location>
        <begin position="2028"/>
        <end position="2105"/>
    </location>
</feature>
<dbReference type="InterPro" id="IPR016036">
    <property type="entry name" value="Malonyl_transacylase_ACP-bd"/>
</dbReference>
<evidence type="ECO:0000259" key="10">
    <source>
        <dbReference type="PROSITE" id="PS50075"/>
    </source>
</evidence>
<dbReference type="InterPro" id="IPR020806">
    <property type="entry name" value="PKS_PP-bd"/>
</dbReference>
<dbReference type="SUPFAM" id="SSF52151">
    <property type="entry name" value="FabD/lysophospholipase-like"/>
    <property type="match status" value="1"/>
</dbReference>
<evidence type="ECO:0000256" key="8">
    <source>
        <dbReference type="PROSITE-ProRule" id="PRU01363"/>
    </source>
</evidence>
<dbReference type="InterPro" id="IPR049900">
    <property type="entry name" value="PKS_mFAS_DH"/>
</dbReference>
<dbReference type="SUPFAM" id="SSF53901">
    <property type="entry name" value="Thiolase-like"/>
    <property type="match status" value="1"/>
</dbReference>
<feature type="domain" description="PKS/mFAS DH" evidence="12">
    <location>
        <begin position="899"/>
        <end position="1184"/>
    </location>
</feature>
<dbReference type="Gene3D" id="3.40.47.10">
    <property type="match status" value="1"/>
</dbReference>
<dbReference type="SMART" id="SM00823">
    <property type="entry name" value="PKS_PP"/>
    <property type="match status" value="1"/>
</dbReference>
<sequence length="2120" mass="225005">MAHRRHPHHPANPPIAVIGMGCRLPGDADSPAALWRLLIKGREAVSTPPPGREMANPADGLPTHAQPAFQRGGYLKDVSRFDADFFGVSGREADVFDSQHRLQLEVAWEALEHAGLPPEQLTGSPTGVFTGLSYNDYMDQLVGRPQELEGSVLTNGHCVAAGRLSYLLGLHGPSLALDTACSSSLVALHLACNSLHREDCDLALAAGVTLMLAPRVTRSFARMGMLSPTGHCHTFDAAADGFVRGEGCGVVVLKRLADTRKDGDRILAVVRGSAVNQDGRSDGLAASSLTAQQTLYRTALDRAGVDPARISLVEAHGTGTPVGDPVEFASLAAVYGNGLSPCALGSVKTVLGHLEPAAGITGLIKTVLCLQRGTIPPNLHFTRWNPAIAADTTRFFVPVESTPWPGSQPVRLAAVSSFGFSGTNAHVILEQPPTPRRRPSPPAPSKPRLSPPEVILVAAGSHQALPAAARRLADWLDNDGANTPLRDTAHTLALRRSPGRGRLAVLAHSRADTVDALRRFADGLPHPALIPGTTDVTATRRPVWVFSGQGSQWPGMGRELLAHNKDFAQVLTDVDALIRNEAGFSVLELIRVGEPLTGCPKVQPALFALQIALAATWQAHGVRPAAVIGHSMGEAAAAVVAGALTLADGVRVICRRSALLERIAGTGAMASVGLAQAATEAALADAGADAGADAVSVAVLAAPDTTIISGDAGQITHLTSQWDQLGIPAAPIAVDVASHSPHVDSLLPDLHQALSGLTPSPPRIPFYSTVTEDPRHAPLLDAAYWCDNLRRPVRFHPAVVAAAQDRHQVYIEISPHPVVAQSLTDSLTEPVPDAVVLPTLRRAQDEPTTFRTQLATLHCNGGTVDWTHLYGDGDLVDTPTITFDRTRHWAAGRATPAHMDVLPGRYTEAPGDQVRHTWSAVAPALHLPWLNDHHVHGAPVLPGAGFCALLHTTAHAALTGEPTDIVLTDITFQDLLRLDDDTRMSTTVTLTTGEQAACEVHSRNPDGSWQLHATALARRGPAPHDARPASVPDLSTRHHVPLDPARLYAALRACGVEHGPAFNGITTLHTTSRRDSFWADVQLPPTARTPEPNLSIHPVLLDLCLQLLVAGIGFESTPAPILPLQVRALRILGDPAQAAHAHARVTENNGTTLAGDVRVLNAQGQPVLALDGVRFTRRETARGNAVDQWFLQLGWHRAPSPRTTTTPPGNWLVMDEGDGQGEHLAALLRAAGAQTQVRECPPDAKELAPLAETFGRHLTTPTNPWRAVVLLFRAPATPHTDPVQGAQQRARQLLALAQAADEHSGGWRLYAVTRHAYAVTEDESGHPAHSTVRGVARVMAVEQPRTRPTLIDTDPGESGLRALAAELLADAPEDEVALRGDTRHIARIDRAPVTPAERAACATRTVRFGHDGFRLRIGQLGDLDSLELAATGRRRPGEGEVEVRVDATGLNFRDVLTTLGMLGSEPATPYRIGFECAGEVSAVGPGVHHIRPKDTVLAVQLEGGAFGSFITLPATAVTPLPPTLAPTTAAGLPTAFLTAWYALRHVARLAPGERVLIHSATGGTGLAAIAVARLLGADILATAGSEEKRHHLRGMGIRCVMDSRTLDFAEQTRRATDGQGVDVVLNSLAGPAVRAGLESLRPFGRFIELGVRDILADAPLRLAPLRHNITFSTVDLIELQQRRPELFATVFREAMDHIAAQRLKPLLCTEYPLDRAADAFHLMARAGHIGKIVLTVPDRGEATAVLPDGPPVVRTDGAYIITGGLGGLGLATARWLAEQGAGRIILNGRRCPSLEIARAVNDLASSTTVVLGDISRPDTAQRLVTAATSGGVPLRGIVHCAMVLDDAALATVREHQLKRVWAPKVTGAWNLHQAIATHSPDWFVLYSSMSSLLGNAGQGTYAAANAWLDAFATWRTRNGLPTLAVGWGPWGETGPAVDFAERGYETIPTRNGLEALHSLLSHQRVRTAVIPGPARTWIPGTAAHSSLFEFLAPAPAGATEPVADGGNAVKRPRGGIRPRLEALPAGIARQTALESYLAGHIRAILRTGSGTLDPHTPLKSLGFDSLLATELRIRLDTDLGIRLAGNFVWQHPTVASLATALAIHMGLDPQDEPPLSGTGS</sequence>
<dbReference type="InterPro" id="IPR057326">
    <property type="entry name" value="KR_dom"/>
</dbReference>
<keyword evidence="2" id="KW-0596">Phosphopantetheine</keyword>
<dbReference type="InterPro" id="IPR050091">
    <property type="entry name" value="PKS_NRPS_Biosynth_Enz"/>
</dbReference>
<dbReference type="InterPro" id="IPR036291">
    <property type="entry name" value="NAD(P)-bd_dom_sf"/>
</dbReference>
<name>A0ABQ2VZY4_9ACTN</name>
<dbReference type="InterPro" id="IPR001227">
    <property type="entry name" value="Ac_transferase_dom_sf"/>
</dbReference>
<dbReference type="SMART" id="SM00826">
    <property type="entry name" value="PKS_DH"/>
    <property type="match status" value="1"/>
</dbReference>
<dbReference type="SUPFAM" id="SSF55048">
    <property type="entry name" value="Probable ACP-binding domain of malonyl-CoA ACP transacylase"/>
    <property type="match status" value="1"/>
</dbReference>
<dbReference type="Proteomes" id="UP000660675">
    <property type="component" value="Unassembled WGS sequence"/>
</dbReference>
<dbReference type="InterPro" id="IPR013968">
    <property type="entry name" value="PKS_KR"/>
</dbReference>
<dbReference type="Gene3D" id="3.40.50.720">
    <property type="entry name" value="NAD(P)-binding Rossmann-like Domain"/>
    <property type="match status" value="3"/>
</dbReference>
<dbReference type="Pfam" id="PF00109">
    <property type="entry name" value="ketoacyl-synt"/>
    <property type="match status" value="1"/>
</dbReference>
<dbReference type="PANTHER" id="PTHR43775">
    <property type="entry name" value="FATTY ACID SYNTHASE"/>
    <property type="match status" value="1"/>
</dbReference>
<evidence type="ECO:0000256" key="4">
    <source>
        <dbReference type="ARBA" id="ARBA00022679"/>
    </source>
</evidence>
<keyword evidence="3" id="KW-0597">Phosphoprotein</keyword>
<accession>A0ABQ2VZY4</accession>
<dbReference type="InterPro" id="IPR018201">
    <property type="entry name" value="Ketoacyl_synth_AS"/>
</dbReference>
<dbReference type="SMART" id="SM00829">
    <property type="entry name" value="PKS_ER"/>
    <property type="match status" value="1"/>
</dbReference>
<evidence type="ECO:0000256" key="5">
    <source>
        <dbReference type="ARBA" id="ARBA00023194"/>
    </source>
</evidence>
<evidence type="ECO:0000256" key="3">
    <source>
        <dbReference type="ARBA" id="ARBA00022553"/>
    </source>
</evidence>
<keyword evidence="6" id="KW-0511">Multifunctional enzyme</keyword>
<keyword evidence="7" id="KW-0012">Acyltransferase</keyword>
<feature type="domain" description="Ketosynthase family 3 (KS3)" evidence="11">
    <location>
        <begin position="12"/>
        <end position="431"/>
    </location>
</feature>
<evidence type="ECO:0000256" key="7">
    <source>
        <dbReference type="ARBA" id="ARBA00023315"/>
    </source>
</evidence>
<proteinExistence type="predicted"/>
<dbReference type="SUPFAM" id="SSF51735">
    <property type="entry name" value="NAD(P)-binding Rossmann-fold domains"/>
    <property type="match status" value="3"/>
</dbReference>
<evidence type="ECO:0000259" key="12">
    <source>
        <dbReference type="PROSITE" id="PS52019"/>
    </source>
</evidence>
<dbReference type="SMART" id="SM00825">
    <property type="entry name" value="PKS_KS"/>
    <property type="match status" value="1"/>
</dbReference>
<comment type="caution">
    <text evidence="13">The sequence shown here is derived from an EMBL/GenBank/DDBJ whole genome shotgun (WGS) entry which is preliminary data.</text>
</comment>
<dbReference type="InterPro" id="IPR049552">
    <property type="entry name" value="PKS_DH_N"/>
</dbReference>
<dbReference type="InterPro" id="IPR014030">
    <property type="entry name" value="Ketoacyl_synth_N"/>
</dbReference>
<dbReference type="Gene3D" id="1.10.1200.10">
    <property type="entry name" value="ACP-like"/>
    <property type="match status" value="1"/>
</dbReference>
<evidence type="ECO:0000313" key="14">
    <source>
        <dbReference type="Proteomes" id="UP000660675"/>
    </source>
</evidence>
<dbReference type="Pfam" id="PF21089">
    <property type="entry name" value="PKS_DH_N"/>
    <property type="match status" value="1"/>
</dbReference>
<dbReference type="Pfam" id="PF13602">
    <property type="entry name" value="ADH_zinc_N_2"/>
    <property type="match status" value="1"/>
</dbReference>
<dbReference type="CDD" id="cd05195">
    <property type="entry name" value="enoyl_red"/>
    <property type="match status" value="1"/>
</dbReference>
<dbReference type="Pfam" id="PF08240">
    <property type="entry name" value="ADH_N"/>
    <property type="match status" value="1"/>
</dbReference>
<dbReference type="SUPFAM" id="SSF47336">
    <property type="entry name" value="ACP-like"/>
    <property type="match status" value="1"/>
</dbReference>
<gene>
    <name evidence="13" type="primary">pks5</name>
    <name evidence="13" type="ORF">GCM10015535_33250</name>
</gene>
<dbReference type="SMART" id="SM00827">
    <property type="entry name" value="PKS_AT"/>
    <property type="match status" value="1"/>
</dbReference>
<feature type="region of interest" description="N-terminal hotdog fold" evidence="8">
    <location>
        <begin position="899"/>
        <end position="1024"/>
    </location>
</feature>
<keyword evidence="14" id="KW-1185">Reference proteome</keyword>
<dbReference type="InterPro" id="IPR020841">
    <property type="entry name" value="PKS_Beta-ketoAc_synthase_dom"/>
</dbReference>
<dbReference type="InterPro" id="IPR016039">
    <property type="entry name" value="Thiolase-like"/>
</dbReference>
<dbReference type="CDD" id="cd00833">
    <property type="entry name" value="PKS"/>
    <property type="match status" value="1"/>
</dbReference>
<feature type="region of interest" description="C-terminal hotdog fold" evidence="8">
    <location>
        <begin position="1039"/>
        <end position="1184"/>
    </location>
</feature>
<dbReference type="InterPro" id="IPR049551">
    <property type="entry name" value="PKS_DH_C"/>
</dbReference>
<comment type="pathway">
    <text evidence="1">Antibiotic biosynthesis.</text>
</comment>
<evidence type="ECO:0000313" key="13">
    <source>
        <dbReference type="EMBL" id="GGV85891.1"/>
    </source>
</evidence>
<dbReference type="PROSITE" id="PS52019">
    <property type="entry name" value="PKS_MFAS_DH"/>
    <property type="match status" value="1"/>
</dbReference>
<keyword evidence="4" id="KW-0808">Transferase</keyword>
<dbReference type="Pfam" id="PF14765">
    <property type="entry name" value="PS-DH"/>
    <property type="match status" value="1"/>
</dbReference>
<dbReference type="Pfam" id="PF02801">
    <property type="entry name" value="Ketoacyl-synt_C"/>
    <property type="match status" value="1"/>
</dbReference>
<dbReference type="InterPro" id="IPR042104">
    <property type="entry name" value="PKS_dehydratase_sf"/>
</dbReference>
<dbReference type="InterPro" id="IPR009081">
    <property type="entry name" value="PP-bd_ACP"/>
</dbReference>
<keyword evidence="5" id="KW-0045">Antibiotic biosynthesis</keyword>
<dbReference type="InterPro" id="IPR011032">
    <property type="entry name" value="GroES-like_sf"/>
</dbReference>
<dbReference type="PROSITE" id="PS52004">
    <property type="entry name" value="KS3_2"/>
    <property type="match status" value="1"/>
</dbReference>
<dbReference type="Gene3D" id="3.40.366.10">
    <property type="entry name" value="Malonyl-Coenzyme A Acyl Carrier Protein, domain 2"/>
    <property type="match status" value="1"/>
</dbReference>
<dbReference type="InterPro" id="IPR013154">
    <property type="entry name" value="ADH-like_N"/>
</dbReference>
<feature type="region of interest" description="Disordered" evidence="9">
    <location>
        <begin position="428"/>
        <end position="450"/>
    </location>
</feature>